<dbReference type="SUPFAM" id="SSF52833">
    <property type="entry name" value="Thioredoxin-like"/>
    <property type="match status" value="1"/>
</dbReference>
<feature type="domain" description="Thioredoxin" evidence="2">
    <location>
        <begin position="214"/>
        <end position="269"/>
    </location>
</feature>
<keyword evidence="1" id="KW-1133">Transmembrane helix</keyword>
<sequence length="303" mass="35312">MILFYFFIEPGYDIIILKCIMKMQILAGVLLFFLSLTIGSLLCWHIYLLCHNMTTIEYREAVRAKWLAKKSGQKYRHRFDLGMRKNIQMCLKLLQLLLHTKQVKNETTLVFSSHVDARQWPPPPPTQPPVKRRRRYPAVAFVESALPRLVLPFSPNRPPGRPRSRFLRGLVMRLAAAAASEERVAEEEEEGPSWVELEPICNEQQLDRALAEAQQLDHPIVLLWMASWCRKCIYLKPKLEKLAAEYHPRIRFYSVDVNAVPQKLVNRAGVTLWSDSQKQDEVIGGHKSWLVIDDVRRMIEREE</sequence>
<keyword evidence="1" id="KW-0472">Membrane</keyword>
<accession>A0A5J9T814</accession>
<dbReference type="Pfam" id="PF00085">
    <property type="entry name" value="Thioredoxin"/>
    <property type="match status" value="1"/>
</dbReference>
<keyword evidence="1" id="KW-0812">Transmembrane</keyword>
<keyword evidence="4" id="KW-1185">Reference proteome</keyword>
<proteinExistence type="predicted"/>
<reference evidence="3 4" key="1">
    <citation type="journal article" date="2019" name="Sci. Rep.">
        <title>A high-quality genome of Eragrostis curvula grass provides insights into Poaceae evolution and supports new strategies to enhance forage quality.</title>
        <authorList>
            <person name="Carballo J."/>
            <person name="Santos B.A.C.M."/>
            <person name="Zappacosta D."/>
            <person name="Garbus I."/>
            <person name="Selva J.P."/>
            <person name="Gallo C.A."/>
            <person name="Diaz A."/>
            <person name="Albertini E."/>
            <person name="Caccamo M."/>
            <person name="Echenique V."/>
        </authorList>
    </citation>
    <scope>NUCLEOTIDE SEQUENCE [LARGE SCALE GENOMIC DNA]</scope>
    <source>
        <strain evidence="4">cv. Victoria</strain>
        <tissue evidence="3">Leaf</tissue>
    </source>
</reference>
<dbReference type="OrthoDB" id="2121326at2759"/>
<dbReference type="Proteomes" id="UP000324897">
    <property type="component" value="Unassembled WGS sequence"/>
</dbReference>
<evidence type="ECO:0000313" key="4">
    <source>
        <dbReference type="Proteomes" id="UP000324897"/>
    </source>
</evidence>
<evidence type="ECO:0000259" key="2">
    <source>
        <dbReference type="Pfam" id="PF00085"/>
    </source>
</evidence>
<comment type="caution">
    <text evidence="3">The sequence shown here is derived from an EMBL/GenBank/DDBJ whole genome shotgun (WGS) entry which is preliminary data.</text>
</comment>
<dbReference type="Gene3D" id="3.40.30.10">
    <property type="entry name" value="Glutaredoxin"/>
    <property type="match status" value="1"/>
</dbReference>
<dbReference type="AlphaFoldDB" id="A0A5J9T814"/>
<dbReference type="InterPro" id="IPR036249">
    <property type="entry name" value="Thioredoxin-like_sf"/>
</dbReference>
<dbReference type="InterPro" id="IPR044253">
    <property type="entry name" value="WCRKC1/2"/>
</dbReference>
<evidence type="ECO:0000256" key="1">
    <source>
        <dbReference type="SAM" id="Phobius"/>
    </source>
</evidence>
<protein>
    <recommendedName>
        <fullName evidence="2">Thioredoxin domain-containing protein</fullName>
    </recommendedName>
</protein>
<dbReference type="Gramene" id="TVU07473">
    <property type="protein sequence ID" value="TVU07473"/>
    <property type="gene ID" value="EJB05_46796"/>
</dbReference>
<evidence type="ECO:0000313" key="3">
    <source>
        <dbReference type="EMBL" id="TVU07473.1"/>
    </source>
</evidence>
<dbReference type="CDD" id="cd02947">
    <property type="entry name" value="TRX_family"/>
    <property type="match status" value="1"/>
</dbReference>
<name>A0A5J9T814_9POAL</name>
<feature type="transmembrane region" description="Helical" evidence="1">
    <location>
        <begin position="25"/>
        <end position="47"/>
    </location>
</feature>
<dbReference type="EMBL" id="RWGY01000044">
    <property type="protein sequence ID" value="TVU07473.1"/>
    <property type="molecule type" value="Genomic_DNA"/>
</dbReference>
<dbReference type="InterPro" id="IPR013766">
    <property type="entry name" value="Thioredoxin_domain"/>
</dbReference>
<dbReference type="GO" id="GO:0009570">
    <property type="term" value="C:chloroplast stroma"/>
    <property type="evidence" value="ECO:0007669"/>
    <property type="project" value="InterPro"/>
</dbReference>
<dbReference type="PANTHER" id="PTHR47192:SF4">
    <property type="entry name" value="THIOREDOXIN-LIKE 3-2, CHLOROPLASTIC"/>
    <property type="match status" value="1"/>
</dbReference>
<organism evidence="3 4">
    <name type="scientific">Eragrostis curvula</name>
    <name type="common">weeping love grass</name>
    <dbReference type="NCBI Taxonomy" id="38414"/>
    <lineage>
        <taxon>Eukaryota</taxon>
        <taxon>Viridiplantae</taxon>
        <taxon>Streptophyta</taxon>
        <taxon>Embryophyta</taxon>
        <taxon>Tracheophyta</taxon>
        <taxon>Spermatophyta</taxon>
        <taxon>Magnoliopsida</taxon>
        <taxon>Liliopsida</taxon>
        <taxon>Poales</taxon>
        <taxon>Poaceae</taxon>
        <taxon>PACMAD clade</taxon>
        <taxon>Chloridoideae</taxon>
        <taxon>Eragrostideae</taxon>
        <taxon>Eragrostidinae</taxon>
        <taxon>Eragrostis</taxon>
    </lineage>
</organism>
<dbReference type="PANTHER" id="PTHR47192">
    <property type="entry name" value="THIOREDOXIN-LIKE 3-2, CHLOROPLASTIC"/>
    <property type="match status" value="1"/>
</dbReference>
<gene>
    <name evidence="3" type="ORF">EJB05_46796</name>
</gene>